<accession>A0A4E0RE85</accession>
<gene>
    <name evidence="2" type="ORF">PN36_28530</name>
</gene>
<comment type="caution">
    <text evidence="2">The sequence shown here is derived from an EMBL/GenBank/DDBJ whole genome shotgun (WGS) entry which is preliminary data.</text>
</comment>
<reference evidence="2 3" key="1">
    <citation type="journal article" date="2016" name="Front. Microbiol.">
        <title>Single-Cell (Meta-)Genomics of a Dimorphic Candidatus Thiomargarita nelsonii Reveals Genomic Plasticity.</title>
        <authorList>
            <person name="Flood B.E."/>
            <person name="Fliss P."/>
            <person name="Jones D.S."/>
            <person name="Dick G.J."/>
            <person name="Jain S."/>
            <person name="Kaster A.K."/>
            <person name="Winkel M."/>
            <person name="Mussmann M."/>
            <person name="Bailey J."/>
        </authorList>
    </citation>
    <scope>NUCLEOTIDE SEQUENCE [LARGE SCALE GENOMIC DNA]</scope>
    <source>
        <strain evidence="2">Hydrate Ridge</strain>
    </source>
</reference>
<proteinExistence type="predicted"/>
<feature type="signal peptide" evidence="1">
    <location>
        <begin position="1"/>
        <end position="27"/>
    </location>
</feature>
<dbReference type="AlphaFoldDB" id="A0A4E0RE85"/>
<keyword evidence="1" id="KW-0732">Signal</keyword>
<evidence type="ECO:0000313" key="2">
    <source>
        <dbReference type="EMBL" id="TGO02216.1"/>
    </source>
</evidence>
<sequence>MNNKYYFKKIVGFMLLSSTFFGPLAQAKQEGASHNMGFFGTVGLRCSADSQEAVGYAKTIASGANAKYNAQQFN</sequence>
<protein>
    <recommendedName>
        <fullName evidence="4">Secreted protein</fullName>
    </recommendedName>
</protein>
<dbReference type="EMBL" id="JSZA02000186">
    <property type="protein sequence ID" value="TGO02216.1"/>
    <property type="molecule type" value="Genomic_DNA"/>
</dbReference>
<evidence type="ECO:0008006" key="4">
    <source>
        <dbReference type="Google" id="ProtNLM"/>
    </source>
</evidence>
<evidence type="ECO:0000313" key="3">
    <source>
        <dbReference type="Proteomes" id="UP000030428"/>
    </source>
</evidence>
<keyword evidence="3" id="KW-1185">Reference proteome</keyword>
<name>A0A4E0RE85_9GAMM</name>
<feature type="chain" id="PRO_5020021757" description="Secreted protein" evidence="1">
    <location>
        <begin position="28"/>
        <end position="74"/>
    </location>
</feature>
<dbReference type="Proteomes" id="UP000030428">
    <property type="component" value="Unassembled WGS sequence"/>
</dbReference>
<organism evidence="2 3">
    <name type="scientific">Candidatus Thiomargarita nelsonii</name>
    <dbReference type="NCBI Taxonomy" id="1003181"/>
    <lineage>
        <taxon>Bacteria</taxon>
        <taxon>Pseudomonadati</taxon>
        <taxon>Pseudomonadota</taxon>
        <taxon>Gammaproteobacteria</taxon>
        <taxon>Thiotrichales</taxon>
        <taxon>Thiotrichaceae</taxon>
        <taxon>Thiomargarita</taxon>
    </lineage>
</organism>
<evidence type="ECO:0000256" key="1">
    <source>
        <dbReference type="SAM" id="SignalP"/>
    </source>
</evidence>